<dbReference type="AlphaFoldDB" id="I2GPU3"/>
<dbReference type="STRING" id="1185876.BN8_05221"/>
<accession>I2GPU3</accession>
<organism evidence="1 2">
    <name type="scientific">Fibrisoma limi BUZ 3</name>
    <dbReference type="NCBI Taxonomy" id="1185876"/>
    <lineage>
        <taxon>Bacteria</taxon>
        <taxon>Pseudomonadati</taxon>
        <taxon>Bacteroidota</taxon>
        <taxon>Cytophagia</taxon>
        <taxon>Cytophagales</taxon>
        <taxon>Spirosomataceae</taxon>
        <taxon>Fibrisoma</taxon>
    </lineage>
</organism>
<evidence type="ECO:0000313" key="2">
    <source>
        <dbReference type="Proteomes" id="UP000009309"/>
    </source>
</evidence>
<keyword evidence="2" id="KW-1185">Reference proteome</keyword>
<sequence length="400" mass="45668">MSKLYVHLRGSVTLSSRIAMRFLLTVLLICPLFAQAQERIDTLHWSATRRLKLSDFHGEPQPGQGISEFYYQLGYDVQPTPIRSRPVIDAFCLMFRNLSWVVESARTEQTLLYNQILFDLVEVHARRMKIKLIELKADRHFKDQAKQIEYQTNAELTAQVNRFRSETNGGSSFQALERWQQKVAQQLYDTPTMVTTYHQSDVGLGVFLGGSAIQPTGGISRTLNPPTGLVYSFDVVFRQYVLLLQPSLYSATIRESFTQSDKTWNEHMKVNAILFEAGLGSIIHESPRHRVIPYVGYSLLNVLPRDRNDERYKGYSLVNHAPVAGLIWDFKLGSNERNPNRAADAFWFIRAKLSYTPVLTAKPFSGGLLNLQVGLGGFSRPRRVDYEPERTTLTFPGRML</sequence>
<comment type="caution">
    <text evidence="1">The sequence shown here is derived from an EMBL/GenBank/DDBJ whole genome shotgun (WGS) entry which is preliminary data.</text>
</comment>
<proteinExistence type="predicted"/>
<dbReference type="Proteomes" id="UP000009309">
    <property type="component" value="Unassembled WGS sequence"/>
</dbReference>
<dbReference type="EMBL" id="CAIT01000009">
    <property type="protein sequence ID" value="CCH55921.1"/>
    <property type="molecule type" value="Genomic_DNA"/>
</dbReference>
<evidence type="ECO:0000313" key="1">
    <source>
        <dbReference type="EMBL" id="CCH55921.1"/>
    </source>
</evidence>
<name>I2GPU3_9BACT</name>
<gene>
    <name evidence="1" type="ORF">BN8_05221</name>
</gene>
<reference evidence="1 2" key="1">
    <citation type="journal article" date="2012" name="J. Bacteriol.">
        <title>Genome Sequence of the Filamentous Bacterium Fibrisoma limi BUZ 3T.</title>
        <authorList>
            <person name="Filippini M."/>
            <person name="Qi W."/>
            <person name="Jaenicke S."/>
            <person name="Goesmann A."/>
            <person name="Smits T.H."/>
            <person name="Bagheri H.C."/>
        </authorList>
    </citation>
    <scope>NUCLEOTIDE SEQUENCE [LARGE SCALE GENOMIC DNA]</scope>
    <source>
        <strain evidence="2">BUZ 3T</strain>
    </source>
</reference>
<dbReference type="eggNOG" id="ENOG5033AY4">
    <property type="taxonomic scope" value="Bacteria"/>
</dbReference>
<protein>
    <submittedName>
        <fullName evidence="1">Secreted protein</fullName>
    </submittedName>
</protein>